<dbReference type="OrthoDB" id="4719533at2"/>
<dbReference type="EMBL" id="NWBU01000004">
    <property type="protein sequence ID" value="PTQ13305.1"/>
    <property type="molecule type" value="Genomic_DNA"/>
</dbReference>
<feature type="transmembrane region" description="Helical" evidence="1">
    <location>
        <begin position="190"/>
        <end position="210"/>
    </location>
</feature>
<sequence length="227" mass="24890">MPSRTGRPSLPSVAAAAVFVILAMWFGYRNIGLPPVVIVGGSGVAGLLFWIRTYRCGPIEPAVILPPFLLTVACLEAHMIEEYFAGFGPAMSRLFDISWSEQSFLLIFTFIGPILYTLTALGLFWRVPFAGFLAWFIFIGPGLAEFTHFIFPLLPPAVDPHNLAPITAVVGGGRIIANMPNYYVSVTGRYYFPGLYTAILPMIPGIYGIVKILRAPSHRPGREPSQQ</sequence>
<dbReference type="Proteomes" id="UP000244162">
    <property type="component" value="Unassembled WGS sequence"/>
</dbReference>
<organism evidence="2 3">
    <name type="scientific">Sphingomonas oleivorans</name>
    <dbReference type="NCBI Taxonomy" id="1735121"/>
    <lineage>
        <taxon>Bacteria</taxon>
        <taxon>Pseudomonadati</taxon>
        <taxon>Pseudomonadota</taxon>
        <taxon>Alphaproteobacteria</taxon>
        <taxon>Sphingomonadales</taxon>
        <taxon>Sphingomonadaceae</taxon>
        <taxon>Sphingomonas</taxon>
    </lineage>
</organism>
<keyword evidence="1" id="KW-1133">Transmembrane helix</keyword>
<name>A0A2T5G2C7_9SPHN</name>
<feature type="transmembrane region" description="Helical" evidence="1">
    <location>
        <begin position="63"/>
        <end position="84"/>
    </location>
</feature>
<feature type="transmembrane region" description="Helical" evidence="1">
    <location>
        <begin position="132"/>
        <end position="151"/>
    </location>
</feature>
<feature type="transmembrane region" description="Helical" evidence="1">
    <location>
        <begin position="104"/>
        <end position="125"/>
    </location>
</feature>
<proteinExistence type="predicted"/>
<feature type="transmembrane region" description="Helical" evidence="1">
    <location>
        <begin position="12"/>
        <end position="28"/>
    </location>
</feature>
<gene>
    <name evidence="2" type="ORF">CLG96_04150</name>
</gene>
<evidence type="ECO:0008006" key="4">
    <source>
        <dbReference type="Google" id="ProtNLM"/>
    </source>
</evidence>
<accession>A0A2T5G2C7</accession>
<keyword evidence="1" id="KW-0812">Transmembrane</keyword>
<evidence type="ECO:0000313" key="3">
    <source>
        <dbReference type="Proteomes" id="UP000244162"/>
    </source>
</evidence>
<keyword evidence="1" id="KW-0472">Membrane</keyword>
<dbReference type="AlphaFoldDB" id="A0A2T5G2C7"/>
<feature type="transmembrane region" description="Helical" evidence="1">
    <location>
        <begin position="34"/>
        <end position="51"/>
    </location>
</feature>
<comment type="caution">
    <text evidence="2">The sequence shown here is derived from an EMBL/GenBank/DDBJ whole genome shotgun (WGS) entry which is preliminary data.</text>
</comment>
<keyword evidence="3" id="KW-1185">Reference proteome</keyword>
<reference evidence="2 3" key="1">
    <citation type="submission" date="2017-09" db="EMBL/GenBank/DDBJ databases">
        <title>Sphingomonas panjinensis sp.nov., isolated from oil-contaminated soil.</title>
        <authorList>
            <person name="Wang L."/>
            <person name="Chen L."/>
        </authorList>
    </citation>
    <scope>NUCLEOTIDE SEQUENCE [LARGE SCALE GENOMIC DNA]</scope>
    <source>
        <strain evidence="2 3">FW-11</strain>
    </source>
</reference>
<protein>
    <recommendedName>
        <fullName evidence="4">HXXEE domain-containing protein</fullName>
    </recommendedName>
</protein>
<evidence type="ECO:0000313" key="2">
    <source>
        <dbReference type="EMBL" id="PTQ13305.1"/>
    </source>
</evidence>
<evidence type="ECO:0000256" key="1">
    <source>
        <dbReference type="SAM" id="Phobius"/>
    </source>
</evidence>